<feature type="compositionally biased region" description="Low complexity" evidence="1">
    <location>
        <begin position="52"/>
        <end position="64"/>
    </location>
</feature>
<protein>
    <submittedName>
        <fullName evidence="2">Uncharacterized protein</fullName>
    </submittedName>
</protein>
<dbReference type="EMBL" id="JWIN03000022">
    <property type="protein sequence ID" value="KAB1259224.1"/>
    <property type="molecule type" value="Genomic_DNA"/>
</dbReference>
<accession>A0A5N4CLH8</accession>
<reference evidence="2 3" key="1">
    <citation type="journal article" date="2019" name="Mol. Ecol. Resour.">
        <title>Improving Illumina assemblies with Hi-C and long reads: an example with the North African dromedary.</title>
        <authorList>
            <person name="Elbers J.P."/>
            <person name="Rogers M.F."/>
            <person name="Perelman P.L."/>
            <person name="Proskuryakova A.A."/>
            <person name="Serdyukova N.A."/>
            <person name="Johnson W.E."/>
            <person name="Horin P."/>
            <person name="Corander J."/>
            <person name="Murphy D."/>
            <person name="Burger P.A."/>
        </authorList>
    </citation>
    <scope>NUCLEOTIDE SEQUENCE [LARGE SCALE GENOMIC DNA]</scope>
    <source>
        <strain evidence="2">Drom800</strain>
        <tissue evidence="2">Blood</tissue>
    </source>
</reference>
<comment type="caution">
    <text evidence="2">The sequence shown here is derived from an EMBL/GenBank/DDBJ whole genome shotgun (WGS) entry which is preliminary data.</text>
</comment>
<keyword evidence="3" id="KW-1185">Reference proteome</keyword>
<evidence type="ECO:0000256" key="1">
    <source>
        <dbReference type="SAM" id="MobiDB-lite"/>
    </source>
</evidence>
<dbReference type="Proteomes" id="UP000299084">
    <property type="component" value="Unassembled WGS sequence"/>
</dbReference>
<proteinExistence type="predicted"/>
<organism evidence="2 3">
    <name type="scientific">Camelus dromedarius</name>
    <name type="common">Dromedary</name>
    <name type="synonym">Arabian camel</name>
    <dbReference type="NCBI Taxonomy" id="9838"/>
    <lineage>
        <taxon>Eukaryota</taxon>
        <taxon>Metazoa</taxon>
        <taxon>Chordata</taxon>
        <taxon>Craniata</taxon>
        <taxon>Vertebrata</taxon>
        <taxon>Euteleostomi</taxon>
        <taxon>Mammalia</taxon>
        <taxon>Eutheria</taxon>
        <taxon>Laurasiatheria</taxon>
        <taxon>Artiodactyla</taxon>
        <taxon>Tylopoda</taxon>
        <taxon>Camelidae</taxon>
        <taxon>Camelus</taxon>
    </lineage>
</organism>
<gene>
    <name evidence="2" type="ORF">Cadr_000025520</name>
</gene>
<evidence type="ECO:0000313" key="2">
    <source>
        <dbReference type="EMBL" id="KAB1259224.1"/>
    </source>
</evidence>
<name>A0A5N4CLH8_CAMDR</name>
<evidence type="ECO:0000313" key="3">
    <source>
        <dbReference type="Proteomes" id="UP000299084"/>
    </source>
</evidence>
<dbReference type="AlphaFoldDB" id="A0A5N4CLH8"/>
<sequence length="64" mass="6964">MRQVSWTWGALCGWAGIKALTNLMLRFSLLSPRFICLSAENREGPTRRSARGPDPSSVPSSVGS</sequence>
<feature type="region of interest" description="Disordered" evidence="1">
    <location>
        <begin position="42"/>
        <end position="64"/>
    </location>
</feature>